<gene>
    <name evidence="2" type="ORF">ACFQU0_17945</name>
</gene>
<name>A0ABW2SGD3_9BURK</name>
<keyword evidence="1" id="KW-0472">Membrane</keyword>
<keyword evidence="1" id="KW-1133">Transmembrane helix</keyword>
<keyword evidence="1" id="KW-0812">Transmembrane</keyword>
<sequence>MTAFTIKDVVASAKNIETILGARFGATGRGLYEKTASVTPALPDRLVKRIRYVATLRNKAMHEDGFEINDLAAYVADCQAIAAELEQIHTSRQHMGQRAPAAAPTASVGNTLRRGALMACAVCGLIAMIGLSAATLMAYLETSNATRSTQGSAKQ</sequence>
<comment type="caution">
    <text evidence="2">The sequence shown here is derived from an EMBL/GenBank/DDBJ whole genome shotgun (WGS) entry which is preliminary data.</text>
</comment>
<evidence type="ECO:0000313" key="2">
    <source>
        <dbReference type="EMBL" id="MFC7462313.1"/>
    </source>
</evidence>
<keyword evidence="3" id="KW-1185">Reference proteome</keyword>
<evidence type="ECO:0000313" key="3">
    <source>
        <dbReference type="Proteomes" id="UP001596457"/>
    </source>
</evidence>
<feature type="transmembrane region" description="Helical" evidence="1">
    <location>
        <begin position="116"/>
        <end position="140"/>
    </location>
</feature>
<evidence type="ECO:0000256" key="1">
    <source>
        <dbReference type="SAM" id="Phobius"/>
    </source>
</evidence>
<protein>
    <recommendedName>
        <fullName evidence="4">DUF4145 domain-containing protein</fullName>
    </recommendedName>
</protein>
<dbReference type="RefSeq" id="WP_382203103.1">
    <property type="nucleotide sequence ID" value="NZ_JBHTBZ010000062.1"/>
</dbReference>
<dbReference type="EMBL" id="JBHTBZ010000062">
    <property type="protein sequence ID" value="MFC7462313.1"/>
    <property type="molecule type" value="Genomic_DNA"/>
</dbReference>
<evidence type="ECO:0008006" key="4">
    <source>
        <dbReference type="Google" id="ProtNLM"/>
    </source>
</evidence>
<proteinExistence type="predicted"/>
<dbReference type="Proteomes" id="UP001596457">
    <property type="component" value="Unassembled WGS sequence"/>
</dbReference>
<accession>A0ABW2SGD3</accession>
<organism evidence="2 3">
    <name type="scientific">Hydrogenophaga defluvii</name>
    <dbReference type="NCBI Taxonomy" id="249410"/>
    <lineage>
        <taxon>Bacteria</taxon>
        <taxon>Pseudomonadati</taxon>
        <taxon>Pseudomonadota</taxon>
        <taxon>Betaproteobacteria</taxon>
        <taxon>Burkholderiales</taxon>
        <taxon>Comamonadaceae</taxon>
        <taxon>Hydrogenophaga</taxon>
    </lineage>
</organism>
<reference evidence="3" key="1">
    <citation type="journal article" date="2019" name="Int. J. Syst. Evol. Microbiol.">
        <title>The Global Catalogue of Microorganisms (GCM) 10K type strain sequencing project: providing services to taxonomists for standard genome sequencing and annotation.</title>
        <authorList>
            <consortium name="The Broad Institute Genomics Platform"/>
            <consortium name="The Broad Institute Genome Sequencing Center for Infectious Disease"/>
            <person name="Wu L."/>
            <person name="Ma J."/>
        </authorList>
    </citation>
    <scope>NUCLEOTIDE SEQUENCE [LARGE SCALE GENOMIC DNA]</scope>
    <source>
        <strain evidence="3">CCUG 53903</strain>
    </source>
</reference>